<evidence type="ECO:0000313" key="1">
    <source>
        <dbReference type="EMBL" id="OPC79846.1"/>
    </source>
</evidence>
<dbReference type="PANTHER" id="PTHR38479:SF2">
    <property type="entry name" value="WINGED HELIX DNA-BINDING DOMAIN-CONTAINING PROTEIN"/>
    <property type="match status" value="1"/>
</dbReference>
<dbReference type="OrthoDB" id="9148135at2"/>
<gene>
    <name evidence="1" type="ORF">B4N89_01820</name>
</gene>
<dbReference type="RefSeq" id="WP_078974116.1">
    <property type="nucleotide sequence ID" value="NZ_MWQN01000001.1"/>
</dbReference>
<dbReference type="AlphaFoldDB" id="A0A1T3NSS9"/>
<comment type="caution">
    <text evidence="1">The sequence shown here is derived from an EMBL/GenBank/DDBJ whole genome shotgun (WGS) entry which is preliminary data.</text>
</comment>
<keyword evidence="2" id="KW-1185">Reference proteome</keyword>
<proteinExistence type="predicted"/>
<organism evidence="1 2">
    <name type="scientific">Embleya scabrispora</name>
    <dbReference type="NCBI Taxonomy" id="159449"/>
    <lineage>
        <taxon>Bacteria</taxon>
        <taxon>Bacillati</taxon>
        <taxon>Actinomycetota</taxon>
        <taxon>Actinomycetes</taxon>
        <taxon>Kitasatosporales</taxon>
        <taxon>Streptomycetaceae</taxon>
        <taxon>Embleya</taxon>
    </lineage>
</organism>
<dbReference type="EMBL" id="MWQN01000001">
    <property type="protein sequence ID" value="OPC79846.1"/>
    <property type="molecule type" value="Genomic_DNA"/>
</dbReference>
<reference evidence="1 2" key="1">
    <citation type="submission" date="2017-03" db="EMBL/GenBank/DDBJ databases">
        <title>Draft genome sequence of Streptomyces scabrisporus NF3, endophyte isolated from Amphipterygium adstringens.</title>
        <authorList>
            <person name="Vazquez M."/>
            <person name="Ceapa C.D."/>
            <person name="Rodriguez Luna D."/>
            <person name="Sanchez Esquivel S."/>
        </authorList>
    </citation>
    <scope>NUCLEOTIDE SEQUENCE [LARGE SCALE GENOMIC DNA]</scope>
    <source>
        <strain evidence="1 2">NF3</strain>
    </source>
</reference>
<dbReference type="PANTHER" id="PTHR38479">
    <property type="entry name" value="LMO0824 PROTEIN"/>
    <property type="match status" value="1"/>
</dbReference>
<dbReference type="STRING" id="159449.B4N89_01820"/>
<dbReference type="Proteomes" id="UP000190037">
    <property type="component" value="Unassembled WGS sequence"/>
</dbReference>
<evidence type="ECO:0008006" key="3">
    <source>
        <dbReference type="Google" id="ProtNLM"/>
    </source>
</evidence>
<dbReference type="Pfam" id="PF06224">
    <property type="entry name" value="AlkZ-like"/>
    <property type="match status" value="1"/>
</dbReference>
<evidence type="ECO:0000313" key="2">
    <source>
        <dbReference type="Proteomes" id="UP000190037"/>
    </source>
</evidence>
<accession>A0A1T3NSS9</accession>
<protein>
    <recommendedName>
        <fullName evidence="3">Winged helix DNA-binding domain-containing protein</fullName>
    </recommendedName>
</protein>
<dbReference type="InterPro" id="IPR009351">
    <property type="entry name" value="AlkZ-like"/>
</dbReference>
<sequence>MEITTLSVRRLNRALLERQLLARRHPISAEAAITHLVGMQAQAPHPPYVGLWTRLAEFYPADLADALTDRRVVRVGLMRGTVHLVTAADCLALRPVVQPIYDADLYRKPLHGLGESTIDVGRLVAAGRELMVERALTAKELGLALGERFPDENPAALAHALRSRAALVQVPPRALWGRSGQSACTTAEHWLGRPLGTDTAPDAMVLRYLAAFGPATVADVQAWSGLGRLREVVERLLPNLVAHRDEAGRVLYDIPDAPLPAEDTPAPPRFLPEFDNVLLSHAERTRIVSEPDRKRLFTVNGIVRATFLVDGFVAGMWRLTRGGKPVTAGSAAAGATSGTPLVLELQPFRPIDAASREALEAEAARLLTFVTPHPSEVRFG</sequence>
<name>A0A1T3NSS9_9ACTN</name>